<dbReference type="EMBL" id="FOIT01000001">
    <property type="protein sequence ID" value="SEV88152.1"/>
    <property type="molecule type" value="Genomic_DNA"/>
</dbReference>
<dbReference type="PANTHER" id="PTHR42916:SF1">
    <property type="entry name" value="PROTEIN PHYLLO, CHLOROPLASTIC"/>
    <property type="match status" value="1"/>
</dbReference>
<protein>
    <recommendedName>
        <fullName evidence="3">2-succinyl-6-hydroxy-2,4-cyclohexadiene-1-carboxylate synthase</fullName>
        <ecNumber evidence="3">4.2.99.20</ecNumber>
    </recommendedName>
</protein>
<dbReference type="NCBIfam" id="TIGR03695">
    <property type="entry name" value="menH_SHCHC"/>
    <property type="match status" value="1"/>
</dbReference>
<keyword evidence="1" id="KW-0474">Menaquinone biosynthesis</keyword>
<dbReference type="AlphaFoldDB" id="A0A662Z3W9"/>
<dbReference type="InterPro" id="IPR029058">
    <property type="entry name" value="AB_hydrolase_fold"/>
</dbReference>
<sequence length="263" mass="29747">MLNYKFIDNNFDETVVVLHGFLADMNSLNDVSQELSKSMNVLAIDLPGFGDSELESIDVSFLDVLERVKAVIDALKLKKLHLFGYSMGGRIGSALLCYYPTLFKSAILESTSLGIDDEEKKQARFNIDLERATHMMNDFDGFLSEWEKMPLFESEKRLDPSTYQFQKENRASQDPVQAARSLMVYGTGVQPFLGDLFLKVDIPILLIVGESDEKFVTINTAIDKKHPRTSLVIVDDAAHNVHLEQKEAFLSEVNLFLQQVKEN</sequence>
<dbReference type="RefSeq" id="WP_091473916.1">
    <property type="nucleotide sequence ID" value="NZ_FOIT01000001.1"/>
</dbReference>
<evidence type="ECO:0000256" key="3">
    <source>
        <dbReference type="NCBIfam" id="TIGR03695"/>
    </source>
</evidence>
<dbReference type="EC" id="4.2.99.20" evidence="3"/>
<dbReference type="Gene3D" id="3.40.50.1820">
    <property type="entry name" value="alpha/beta hydrolase"/>
    <property type="match status" value="1"/>
</dbReference>
<proteinExistence type="predicted"/>
<dbReference type="InterPro" id="IPR022485">
    <property type="entry name" value="SHCHC_synthase_MenH"/>
</dbReference>
<feature type="domain" description="AB hydrolase-1" evidence="4">
    <location>
        <begin position="14"/>
        <end position="244"/>
    </location>
</feature>
<evidence type="ECO:0000313" key="6">
    <source>
        <dbReference type="Proteomes" id="UP000243605"/>
    </source>
</evidence>
<dbReference type="Proteomes" id="UP000243605">
    <property type="component" value="Unassembled WGS sequence"/>
</dbReference>
<evidence type="ECO:0000256" key="1">
    <source>
        <dbReference type="ARBA" id="ARBA00022428"/>
    </source>
</evidence>
<evidence type="ECO:0000259" key="4">
    <source>
        <dbReference type="Pfam" id="PF00561"/>
    </source>
</evidence>
<keyword evidence="6" id="KW-1185">Reference proteome</keyword>
<dbReference type="SUPFAM" id="SSF53474">
    <property type="entry name" value="alpha/beta-Hydrolases"/>
    <property type="match status" value="1"/>
</dbReference>
<gene>
    <name evidence="5" type="ORF">SAMN05192557_0701</name>
</gene>
<dbReference type="Pfam" id="PF00561">
    <property type="entry name" value="Abhydrolase_1"/>
    <property type="match status" value="1"/>
</dbReference>
<dbReference type="GO" id="GO:0009234">
    <property type="term" value="P:menaquinone biosynthetic process"/>
    <property type="evidence" value="ECO:0007669"/>
    <property type="project" value="UniProtKB-UniRule"/>
</dbReference>
<accession>A0A662Z3W9</accession>
<organism evidence="5 6">
    <name type="scientific">Aliicoccus persicus</name>
    <dbReference type="NCBI Taxonomy" id="930138"/>
    <lineage>
        <taxon>Bacteria</taxon>
        <taxon>Bacillati</taxon>
        <taxon>Bacillota</taxon>
        <taxon>Bacilli</taxon>
        <taxon>Bacillales</taxon>
        <taxon>Staphylococcaceae</taxon>
        <taxon>Aliicoccus</taxon>
    </lineage>
</organism>
<dbReference type="InterPro" id="IPR000073">
    <property type="entry name" value="AB_hydrolase_1"/>
</dbReference>
<name>A0A662Z3W9_9STAP</name>
<dbReference type="OrthoDB" id="9808398at2"/>
<dbReference type="PANTHER" id="PTHR42916">
    <property type="entry name" value="2-SUCCINYL-5-ENOLPYRUVYL-6-HYDROXY-3-CYCLOHEXENE-1-CARBOXYLATE SYNTHASE"/>
    <property type="match status" value="1"/>
</dbReference>
<dbReference type="GO" id="GO:0070205">
    <property type="term" value="F:2-succinyl-6-hydroxy-2,4-cyclohexadiene-1-carboxylate synthase activity"/>
    <property type="evidence" value="ECO:0007669"/>
    <property type="project" value="UniProtKB-UniRule"/>
</dbReference>
<dbReference type="PRINTS" id="PR00111">
    <property type="entry name" value="ABHYDROLASE"/>
</dbReference>
<reference evidence="5 6" key="1">
    <citation type="submission" date="2016-10" db="EMBL/GenBank/DDBJ databases">
        <authorList>
            <person name="Varghese N."/>
            <person name="Submissions S."/>
        </authorList>
    </citation>
    <scope>NUCLEOTIDE SEQUENCE [LARGE SCALE GENOMIC DNA]</scope>
    <source>
        <strain evidence="5 6">IBRC-M10081</strain>
    </source>
</reference>
<evidence type="ECO:0000313" key="5">
    <source>
        <dbReference type="EMBL" id="SEV88152.1"/>
    </source>
</evidence>
<evidence type="ECO:0000256" key="2">
    <source>
        <dbReference type="ARBA" id="ARBA00023239"/>
    </source>
</evidence>
<keyword evidence="2" id="KW-0456">Lyase</keyword>